<dbReference type="InterPro" id="IPR000620">
    <property type="entry name" value="EamA_dom"/>
</dbReference>
<proteinExistence type="predicted"/>
<dbReference type="GO" id="GO:0016020">
    <property type="term" value="C:membrane"/>
    <property type="evidence" value="ECO:0007669"/>
    <property type="project" value="InterPro"/>
</dbReference>
<feature type="transmembrane region" description="Helical" evidence="1">
    <location>
        <begin position="115"/>
        <end position="134"/>
    </location>
</feature>
<name>A0A6J6EF18_9ZZZZ</name>
<accession>A0A6J6EF18</accession>
<feature type="transmembrane region" description="Helical" evidence="1">
    <location>
        <begin position="85"/>
        <end position="103"/>
    </location>
</feature>
<feature type="transmembrane region" description="Helical" evidence="1">
    <location>
        <begin position="284"/>
        <end position="302"/>
    </location>
</feature>
<dbReference type="Gene3D" id="1.10.3730.20">
    <property type="match status" value="2"/>
</dbReference>
<keyword evidence="1" id="KW-0472">Membrane</keyword>
<keyword evidence="1" id="KW-0812">Transmembrane</keyword>
<dbReference type="PANTHER" id="PTHR12715:SF4">
    <property type="entry name" value="EAMA DOMAIN-CONTAINING PROTEIN"/>
    <property type="match status" value="1"/>
</dbReference>
<dbReference type="Pfam" id="PF00892">
    <property type="entry name" value="EamA"/>
    <property type="match status" value="2"/>
</dbReference>
<dbReference type="EMBL" id="CAEZTT010000037">
    <property type="protein sequence ID" value="CAB4573804.1"/>
    <property type="molecule type" value="Genomic_DNA"/>
</dbReference>
<evidence type="ECO:0000259" key="2">
    <source>
        <dbReference type="Pfam" id="PF00892"/>
    </source>
</evidence>
<reference evidence="3" key="1">
    <citation type="submission" date="2020-05" db="EMBL/GenBank/DDBJ databases">
        <authorList>
            <person name="Chiriac C."/>
            <person name="Salcher M."/>
            <person name="Ghai R."/>
            <person name="Kavagutti S V."/>
        </authorList>
    </citation>
    <scope>NUCLEOTIDE SEQUENCE</scope>
</reference>
<feature type="transmembrane region" description="Helical" evidence="1">
    <location>
        <begin position="226"/>
        <end position="246"/>
    </location>
</feature>
<dbReference type="AlphaFoldDB" id="A0A6J6EF18"/>
<protein>
    <submittedName>
        <fullName evidence="3">Unannotated protein</fullName>
    </submittedName>
</protein>
<feature type="domain" description="EamA" evidence="2">
    <location>
        <begin position="24"/>
        <end position="156"/>
    </location>
</feature>
<dbReference type="PANTHER" id="PTHR12715">
    <property type="entry name" value="TRANSPORTER, DRUG/METABOLITE EXPORTER FAMILY"/>
    <property type="match status" value="1"/>
</dbReference>
<feature type="transmembrane region" description="Helical" evidence="1">
    <location>
        <begin position="55"/>
        <end position="73"/>
    </location>
</feature>
<sequence>MLRTKPSVLVLRSGAVTKRNSSVSGVLALVTTVLCFGGAYPGIIAAEQSFSPGPLVLLRSMMVTALLALFAVLMKISMHISFRDLMLTAAIGQLGISMYQWFLYEGQQVSSAGTAATVINMAPVVTLLASTFYLKEKVPLRRWLGVWLAVAGVVVLGFSGSTTDSTGLPLLIVAAVGLGLYSVFLKPLVVKYHPLSITLHATWPGAILFSWTAPTLSDQVQTATQTAWLGALGLAVVVSAGGYVAWAKAVQLLEVSRATIVYYLVPPVAIFYTFVLFGQKPLPLEYLGILIVIAGVAIALTGRKANV</sequence>
<dbReference type="InterPro" id="IPR052756">
    <property type="entry name" value="Alkyne_AA_exporter"/>
</dbReference>
<feature type="transmembrane region" description="Helical" evidence="1">
    <location>
        <begin position="167"/>
        <end position="185"/>
    </location>
</feature>
<gene>
    <name evidence="3" type="ORF">UFOPK1726_00451</name>
</gene>
<dbReference type="InterPro" id="IPR037185">
    <property type="entry name" value="EmrE-like"/>
</dbReference>
<feature type="transmembrane region" description="Helical" evidence="1">
    <location>
        <begin position="258"/>
        <end position="278"/>
    </location>
</feature>
<feature type="transmembrane region" description="Helical" evidence="1">
    <location>
        <begin position="197"/>
        <end position="214"/>
    </location>
</feature>
<organism evidence="3">
    <name type="scientific">freshwater metagenome</name>
    <dbReference type="NCBI Taxonomy" id="449393"/>
    <lineage>
        <taxon>unclassified sequences</taxon>
        <taxon>metagenomes</taxon>
        <taxon>ecological metagenomes</taxon>
    </lineage>
</organism>
<feature type="domain" description="EamA" evidence="2">
    <location>
        <begin position="166"/>
        <end position="300"/>
    </location>
</feature>
<evidence type="ECO:0000256" key="1">
    <source>
        <dbReference type="SAM" id="Phobius"/>
    </source>
</evidence>
<feature type="transmembrane region" description="Helical" evidence="1">
    <location>
        <begin position="143"/>
        <end position="161"/>
    </location>
</feature>
<dbReference type="SUPFAM" id="SSF103481">
    <property type="entry name" value="Multidrug resistance efflux transporter EmrE"/>
    <property type="match status" value="2"/>
</dbReference>
<evidence type="ECO:0000313" key="3">
    <source>
        <dbReference type="EMBL" id="CAB4573804.1"/>
    </source>
</evidence>
<keyword evidence="1" id="KW-1133">Transmembrane helix</keyword>
<feature type="transmembrane region" description="Helical" evidence="1">
    <location>
        <begin position="21"/>
        <end position="43"/>
    </location>
</feature>